<dbReference type="Gene3D" id="3.40.47.10">
    <property type="match status" value="2"/>
</dbReference>
<dbReference type="PANTHER" id="PTHR43365">
    <property type="entry name" value="BLR7806 PROTEIN"/>
    <property type="match status" value="1"/>
</dbReference>
<keyword evidence="2 4" id="KW-0808">Transferase</keyword>
<reference evidence="7 8" key="1">
    <citation type="submission" date="2024-05" db="EMBL/GenBank/DDBJ databases">
        <title>Sphingomonas sp. HF-S3 16S ribosomal RNA gene Genome sequencing and assembly.</title>
        <authorList>
            <person name="Lee H."/>
        </authorList>
    </citation>
    <scope>NUCLEOTIDE SEQUENCE [LARGE SCALE GENOMIC DNA]</scope>
    <source>
        <strain evidence="7 8">HF-S3</strain>
    </source>
</reference>
<protein>
    <submittedName>
        <fullName evidence="7">Thiolase family protein</fullName>
        <ecNumber evidence="7">2.3.1.-</ecNumber>
    </submittedName>
</protein>
<dbReference type="Proteomes" id="UP001427805">
    <property type="component" value="Unassembled WGS sequence"/>
</dbReference>
<evidence type="ECO:0000256" key="1">
    <source>
        <dbReference type="ARBA" id="ARBA00010982"/>
    </source>
</evidence>
<dbReference type="InterPro" id="IPR020613">
    <property type="entry name" value="Thiolase_CS"/>
</dbReference>
<dbReference type="Pfam" id="PF00108">
    <property type="entry name" value="Thiolase_N"/>
    <property type="match status" value="1"/>
</dbReference>
<dbReference type="GO" id="GO:0016746">
    <property type="term" value="F:acyltransferase activity"/>
    <property type="evidence" value="ECO:0007669"/>
    <property type="project" value="UniProtKB-KW"/>
</dbReference>
<dbReference type="EMBL" id="JBDIZK010000002">
    <property type="protein sequence ID" value="MEN3746619.1"/>
    <property type="molecule type" value="Genomic_DNA"/>
</dbReference>
<dbReference type="EC" id="2.3.1.-" evidence="7"/>
<dbReference type="PIRSF" id="PIRSF000429">
    <property type="entry name" value="Ac-CoA_Ac_transf"/>
    <property type="match status" value="1"/>
</dbReference>
<comment type="similarity">
    <text evidence="1 4">Belongs to the thiolase-like superfamily. Thiolase family.</text>
</comment>
<gene>
    <name evidence="7" type="ORF">TPR58_05525</name>
</gene>
<dbReference type="PANTHER" id="PTHR43365:SF1">
    <property type="entry name" value="ACETYL-COA C-ACYLTRANSFERASE"/>
    <property type="match status" value="1"/>
</dbReference>
<evidence type="ECO:0000256" key="3">
    <source>
        <dbReference type="ARBA" id="ARBA00023315"/>
    </source>
</evidence>
<accession>A0ABV0B4V3</accession>
<sequence>MTVYIREALRTPRGKAKADGGLAGETPHGLVAALVEALDARGAHPRRADALMLGCVGQIGAQGGNIAEVSKLAAGLPDPAAAQTINAYCTSGLVAIGQAAALIETGIIDRALAGGVEMMSQVPFMADQARYYEDDGFAPPARYIPVALSADRLATRLGIDRAAMDAVALASQQAAAAAEHEPGLIASRIRFGGLERDECVRGRMTAEMAGAMEPAFADLRDAYAGALGDAAFEPRLTLAHAPPMCDGAALAMVSREAEGARARIVAYAQCGGSVDDSLLAGFDAMARVLDRAGLTLADMDAIEFMEAFAVVIAAFLRDHQVDPARVNVGGGHLAKGHPMGATGAILVSTLLDVLDVRDGRYGLVVVTGAAGIGAAMIVERVSG</sequence>
<dbReference type="PROSITE" id="PS00737">
    <property type="entry name" value="THIOLASE_2"/>
    <property type="match status" value="1"/>
</dbReference>
<feature type="domain" description="Thiolase C-terminal" evidence="6">
    <location>
        <begin position="261"/>
        <end position="380"/>
    </location>
</feature>
<dbReference type="SUPFAM" id="SSF53901">
    <property type="entry name" value="Thiolase-like"/>
    <property type="match status" value="1"/>
</dbReference>
<organism evidence="7 8">
    <name type="scientific">Sphingomonas rustica</name>
    <dbReference type="NCBI Taxonomy" id="3103142"/>
    <lineage>
        <taxon>Bacteria</taxon>
        <taxon>Pseudomonadati</taxon>
        <taxon>Pseudomonadota</taxon>
        <taxon>Alphaproteobacteria</taxon>
        <taxon>Sphingomonadales</taxon>
        <taxon>Sphingomonadaceae</taxon>
        <taxon>Sphingomonas</taxon>
    </lineage>
</organism>
<dbReference type="InterPro" id="IPR020616">
    <property type="entry name" value="Thiolase_N"/>
</dbReference>
<evidence type="ECO:0000256" key="4">
    <source>
        <dbReference type="RuleBase" id="RU003557"/>
    </source>
</evidence>
<dbReference type="CDD" id="cd00751">
    <property type="entry name" value="thiolase"/>
    <property type="match status" value="1"/>
</dbReference>
<keyword evidence="3 4" id="KW-0012">Acyltransferase</keyword>
<dbReference type="InterPro" id="IPR020617">
    <property type="entry name" value="Thiolase_C"/>
</dbReference>
<dbReference type="RefSeq" id="WP_346245617.1">
    <property type="nucleotide sequence ID" value="NZ_JBDIZK010000002.1"/>
</dbReference>
<evidence type="ECO:0000259" key="6">
    <source>
        <dbReference type="Pfam" id="PF02803"/>
    </source>
</evidence>
<feature type="domain" description="Thiolase N-terminal" evidence="5">
    <location>
        <begin position="3"/>
        <end position="218"/>
    </location>
</feature>
<evidence type="ECO:0000313" key="8">
    <source>
        <dbReference type="Proteomes" id="UP001427805"/>
    </source>
</evidence>
<keyword evidence="8" id="KW-1185">Reference proteome</keyword>
<comment type="caution">
    <text evidence="7">The sequence shown here is derived from an EMBL/GenBank/DDBJ whole genome shotgun (WGS) entry which is preliminary data.</text>
</comment>
<dbReference type="InterPro" id="IPR016039">
    <property type="entry name" value="Thiolase-like"/>
</dbReference>
<proteinExistence type="inferred from homology"/>
<evidence type="ECO:0000259" key="5">
    <source>
        <dbReference type="Pfam" id="PF00108"/>
    </source>
</evidence>
<evidence type="ECO:0000256" key="2">
    <source>
        <dbReference type="ARBA" id="ARBA00022679"/>
    </source>
</evidence>
<name>A0ABV0B4V3_9SPHN</name>
<dbReference type="Pfam" id="PF02803">
    <property type="entry name" value="Thiolase_C"/>
    <property type="match status" value="1"/>
</dbReference>
<dbReference type="InterPro" id="IPR002155">
    <property type="entry name" value="Thiolase"/>
</dbReference>
<evidence type="ECO:0000313" key="7">
    <source>
        <dbReference type="EMBL" id="MEN3746619.1"/>
    </source>
</evidence>